<evidence type="ECO:0000256" key="5">
    <source>
        <dbReference type="ARBA" id="ARBA00023136"/>
    </source>
</evidence>
<dbReference type="Gene3D" id="1.20.1260.100">
    <property type="entry name" value="TspO/MBR protein"/>
    <property type="match status" value="1"/>
</dbReference>
<keyword evidence="5 6" id="KW-0472">Membrane</keyword>
<feature type="transmembrane region" description="Helical" evidence="6">
    <location>
        <begin position="48"/>
        <end position="72"/>
    </location>
</feature>
<dbReference type="InterPro" id="IPR038330">
    <property type="entry name" value="TspO/MBR-related_sf"/>
</dbReference>
<sequence length="156" mass="18311">MKHLSKQHIFKLCLILPVIAVLCSFLLSPRISDTFLTLRLPPWTPDPAALLLLMILFVLPNVFPLYSLWISIHFERNQALKLFLASYFFLFFWPILLFEYRLSFFALVWSASLTLINLCLLMQQLLIRPKSMLLTLPYALWCVFLLYLNFGIVILN</sequence>
<evidence type="ECO:0000256" key="6">
    <source>
        <dbReference type="SAM" id="Phobius"/>
    </source>
</evidence>
<evidence type="ECO:0000256" key="4">
    <source>
        <dbReference type="ARBA" id="ARBA00022989"/>
    </source>
</evidence>
<accession>A0A9D1WXS6</accession>
<feature type="transmembrane region" description="Helical" evidence="6">
    <location>
        <begin position="79"/>
        <end position="96"/>
    </location>
</feature>
<dbReference type="CDD" id="cd15904">
    <property type="entry name" value="TSPO_MBR"/>
    <property type="match status" value="1"/>
</dbReference>
<evidence type="ECO:0000256" key="2">
    <source>
        <dbReference type="ARBA" id="ARBA00007524"/>
    </source>
</evidence>
<gene>
    <name evidence="7" type="ORF">H9735_12525</name>
</gene>
<reference evidence="7" key="2">
    <citation type="submission" date="2021-04" db="EMBL/GenBank/DDBJ databases">
        <authorList>
            <person name="Gilroy R."/>
        </authorList>
    </citation>
    <scope>NUCLEOTIDE SEQUENCE</scope>
    <source>
        <strain evidence="7">CHK191-13928</strain>
    </source>
</reference>
<keyword evidence="4 6" id="KW-1133">Transmembrane helix</keyword>
<feature type="transmembrane region" description="Helical" evidence="6">
    <location>
        <begin position="102"/>
        <end position="121"/>
    </location>
</feature>
<dbReference type="AlphaFoldDB" id="A0A9D1WXS6"/>
<evidence type="ECO:0000313" key="8">
    <source>
        <dbReference type="Proteomes" id="UP000886721"/>
    </source>
</evidence>
<protein>
    <submittedName>
        <fullName evidence="7">Tryptophan-rich sensory protein</fullName>
    </submittedName>
</protein>
<evidence type="ECO:0000256" key="1">
    <source>
        <dbReference type="ARBA" id="ARBA00004141"/>
    </source>
</evidence>
<dbReference type="InterPro" id="IPR004307">
    <property type="entry name" value="TspO_MBR"/>
</dbReference>
<evidence type="ECO:0000313" key="7">
    <source>
        <dbReference type="EMBL" id="HIX68931.1"/>
    </source>
</evidence>
<evidence type="ECO:0000256" key="3">
    <source>
        <dbReference type="ARBA" id="ARBA00022692"/>
    </source>
</evidence>
<dbReference type="Proteomes" id="UP000886721">
    <property type="component" value="Unassembled WGS sequence"/>
</dbReference>
<comment type="caution">
    <text evidence="7">The sequence shown here is derived from an EMBL/GenBank/DDBJ whole genome shotgun (WGS) entry which is preliminary data.</text>
</comment>
<feature type="transmembrane region" description="Helical" evidence="6">
    <location>
        <begin position="133"/>
        <end position="155"/>
    </location>
</feature>
<name>A0A9D1WXS6_9FIRM</name>
<dbReference type="Pfam" id="PF03073">
    <property type="entry name" value="TspO_MBR"/>
    <property type="match status" value="1"/>
</dbReference>
<organism evidence="7 8">
    <name type="scientific">Candidatus Anaerostipes excrementavium</name>
    <dbReference type="NCBI Taxonomy" id="2838463"/>
    <lineage>
        <taxon>Bacteria</taxon>
        <taxon>Bacillati</taxon>
        <taxon>Bacillota</taxon>
        <taxon>Clostridia</taxon>
        <taxon>Lachnospirales</taxon>
        <taxon>Lachnospiraceae</taxon>
        <taxon>Anaerostipes</taxon>
    </lineage>
</organism>
<comment type="similarity">
    <text evidence="2">Belongs to the TspO/BZRP family.</text>
</comment>
<reference evidence="7" key="1">
    <citation type="journal article" date="2021" name="PeerJ">
        <title>Extensive microbial diversity within the chicken gut microbiome revealed by metagenomics and culture.</title>
        <authorList>
            <person name="Gilroy R."/>
            <person name="Ravi A."/>
            <person name="Getino M."/>
            <person name="Pursley I."/>
            <person name="Horton D.L."/>
            <person name="Alikhan N.F."/>
            <person name="Baker D."/>
            <person name="Gharbi K."/>
            <person name="Hall N."/>
            <person name="Watson M."/>
            <person name="Adriaenssens E.M."/>
            <person name="Foster-Nyarko E."/>
            <person name="Jarju S."/>
            <person name="Secka A."/>
            <person name="Antonio M."/>
            <person name="Oren A."/>
            <person name="Chaudhuri R.R."/>
            <person name="La Ragione R."/>
            <person name="Hildebrand F."/>
            <person name="Pallen M.J."/>
        </authorList>
    </citation>
    <scope>NUCLEOTIDE SEQUENCE</scope>
    <source>
        <strain evidence="7">CHK191-13928</strain>
    </source>
</reference>
<keyword evidence="3 6" id="KW-0812">Transmembrane</keyword>
<dbReference type="EMBL" id="DXEM01000037">
    <property type="protein sequence ID" value="HIX68931.1"/>
    <property type="molecule type" value="Genomic_DNA"/>
</dbReference>
<comment type="subcellular location">
    <subcellularLocation>
        <location evidence="1">Membrane</location>
        <topology evidence="1">Multi-pass membrane protein</topology>
    </subcellularLocation>
</comment>
<dbReference type="GO" id="GO:0016020">
    <property type="term" value="C:membrane"/>
    <property type="evidence" value="ECO:0007669"/>
    <property type="project" value="UniProtKB-SubCell"/>
</dbReference>
<proteinExistence type="inferred from homology"/>